<evidence type="ECO:0000313" key="1">
    <source>
        <dbReference type="EMBL" id="CAH6720085.1"/>
    </source>
</evidence>
<organism evidence="1 2">
    <name type="scientific">[Candida] jaroonii</name>
    <dbReference type="NCBI Taxonomy" id="467808"/>
    <lineage>
        <taxon>Eukaryota</taxon>
        <taxon>Fungi</taxon>
        <taxon>Dikarya</taxon>
        <taxon>Ascomycota</taxon>
        <taxon>Saccharomycotina</taxon>
        <taxon>Pichiomycetes</taxon>
        <taxon>Debaryomycetaceae</taxon>
        <taxon>Yamadazyma</taxon>
    </lineage>
</organism>
<gene>
    <name evidence="1" type="ORF">CLIB1444_03S04060</name>
</gene>
<protein>
    <submittedName>
        <fullName evidence="1">Acetamidase</fullName>
    </submittedName>
</protein>
<evidence type="ECO:0000313" key="2">
    <source>
        <dbReference type="Proteomes" id="UP001152531"/>
    </source>
</evidence>
<comment type="caution">
    <text evidence="1">The sequence shown here is derived from an EMBL/GenBank/DDBJ whole genome shotgun (WGS) entry which is preliminary data.</text>
</comment>
<sequence length="525" mass="59101">MTWEEIAKNKKQEVFGKIPSKWIIEVPSIESFPNANDYIESILTEKELEITNGTISSTLDKLSTGEMKALDVIEAFCHRVAILHQLCNCLSEIFFDEAFERAKELDDYFEENKKLRGKLHGIPISLKDQFNLPGIDSCLGFVANVGKPKTQEEMSLLAQDLYSEGCIFFVKTAVPTSLMSGDCYSNLHGSTLNAVNRYLSCGGSSGGEATVVAGKGSLIGFGTDIGGSIRNPSSFTGIYGLKPSSDRLSYTGLTNTLMDHPVISSSVGPMCKSVEDLEYVTKILIDHQPWENDAKVPPIPWKEVKLKDKLKIAVFIDKPNLKCQPSIRRSILELIEKLKDHEVEIIDDKFPVDYDKISQVSGKLYGVNGYNDIKAKLEESGEKVEFLEYMSLFSSLSLDDEWELNKLKREFQLKFYEFFKHYDCLVTPTFCETSYESGTYRFASSNSAFVNVLDFTAMTLPLGHAKETDVWPKDYVPEGEANEELFKRFNISRLKGAPVSVQVVGKRYDEERVIEIIKLLDKLNK</sequence>
<proteinExistence type="predicted"/>
<keyword evidence="2" id="KW-1185">Reference proteome</keyword>
<reference evidence="1" key="1">
    <citation type="submission" date="2022-06" db="EMBL/GenBank/DDBJ databases">
        <authorList>
            <person name="Legras J.-L."/>
            <person name="Devillers H."/>
            <person name="Grondin C."/>
        </authorList>
    </citation>
    <scope>NUCLEOTIDE SEQUENCE</scope>
    <source>
        <strain evidence="1">CLIB 1444</strain>
    </source>
</reference>
<name>A0ACA9Y4Z7_9ASCO</name>
<dbReference type="EMBL" id="CALSDN010000003">
    <property type="protein sequence ID" value="CAH6720085.1"/>
    <property type="molecule type" value="Genomic_DNA"/>
</dbReference>
<dbReference type="Proteomes" id="UP001152531">
    <property type="component" value="Unassembled WGS sequence"/>
</dbReference>
<accession>A0ACA9Y4Z7</accession>